<name>A0ABP1CA76_9GAMM</name>
<keyword evidence="3" id="KW-0515">Mutator protein</keyword>
<evidence type="ECO:0000256" key="16">
    <source>
        <dbReference type="ARBA" id="ARBA00042798"/>
    </source>
</evidence>
<proteinExistence type="inferred from homology"/>
<evidence type="ECO:0000256" key="5">
    <source>
        <dbReference type="ARBA" id="ARBA00022723"/>
    </source>
</evidence>
<dbReference type="SUPFAM" id="SSF51391">
    <property type="entry name" value="Thiamin phosphate synthase"/>
    <property type="match status" value="1"/>
</dbReference>
<evidence type="ECO:0000256" key="11">
    <source>
        <dbReference type="ARBA" id="ARBA00036904"/>
    </source>
</evidence>
<dbReference type="InterPro" id="IPR013785">
    <property type="entry name" value="Aldolase_TIM"/>
</dbReference>
<sequence length="331" mass="35632">MQSPPTESAEPPWIEVAAGVIRDAAGRILIAQRAAHQHQGNCWEFPGGKREPGEGEAQTLERELKEELDIEVLEASPLIALRHRYPDRAVRLSVWRVERFRGVPRGRLGQTLRWVRPEDLDRYPFPPANRSVLAAVRLPDHYAILDLATDGPARLMARLHHYAALGITLVRLRAPRPIPPEYGPLAAQAVATGRSLGLTVLVDGSPELAQRVGAAGLHLNSAELWVVQERPLAPDRWLAASCHDGEQLRRAARIGADFAVLSPVGATATHPGAAPLGWDGFAALAELATIPVFALGGLGLADTVMAKRHGGQGVAAIRGFIGPECTIVGRS</sequence>
<evidence type="ECO:0000256" key="14">
    <source>
        <dbReference type="ARBA" id="ARBA00041592"/>
    </source>
</evidence>
<feature type="domain" description="Nudix hydrolase" evidence="17">
    <location>
        <begin position="12"/>
        <end position="138"/>
    </location>
</feature>
<evidence type="ECO:0000256" key="1">
    <source>
        <dbReference type="ARBA" id="ARBA00001946"/>
    </source>
</evidence>
<comment type="cofactor">
    <cofactor evidence="1">
        <name>Mg(2+)</name>
        <dbReference type="ChEBI" id="CHEBI:18420"/>
    </cofactor>
</comment>
<dbReference type="EC" id="3.6.1.55" evidence="12"/>
<dbReference type="NCBIfam" id="TIGR00586">
    <property type="entry name" value="mutt"/>
    <property type="match status" value="1"/>
</dbReference>
<evidence type="ECO:0000256" key="4">
    <source>
        <dbReference type="ARBA" id="ARBA00022705"/>
    </source>
</evidence>
<keyword evidence="5" id="KW-0479">Metal-binding</keyword>
<dbReference type="Pfam" id="PF14815">
    <property type="entry name" value="NUDIX_4"/>
    <property type="match status" value="1"/>
</dbReference>
<organism evidence="18 19">
    <name type="scientific">Candidatus Methylocalor cossyra</name>
    <dbReference type="NCBI Taxonomy" id="3108543"/>
    <lineage>
        <taxon>Bacteria</taxon>
        <taxon>Pseudomonadati</taxon>
        <taxon>Pseudomonadota</taxon>
        <taxon>Gammaproteobacteria</taxon>
        <taxon>Methylococcales</taxon>
        <taxon>Methylococcaceae</taxon>
        <taxon>Candidatus Methylocalor</taxon>
    </lineage>
</organism>
<protein>
    <recommendedName>
        <fullName evidence="13">8-oxo-dGTP diphosphatase</fullName>
        <ecNumber evidence="12">3.6.1.55</ecNumber>
    </recommendedName>
    <alternativeName>
        <fullName evidence="16">7,8-dihydro-8-oxoguanine-triphosphatase</fullName>
    </alternativeName>
    <alternativeName>
        <fullName evidence="15">Mutator protein MutT</fullName>
    </alternativeName>
    <alternativeName>
        <fullName evidence="14">dGTP pyrophosphohydrolase</fullName>
    </alternativeName>
</protein>
<dbReference type="InterPro" id="IPR020084">
    <property type="entry name" value="NUDIX_hydrolase_CS"/>
</dbReference>
<dbReference type="InterPro" id="IPR036206">
    <property type="entry name" value="ThiamineP_synth_sf"/>
</dbReference>
<dbReference type="Gene3D" id="3.90.79.10">
    <property type="entry name" value="Nucleoside Triphosphate Pyrophosphohydrolase"/>
    <property type="match status" value="1"/>
</dbReference>
<dbReference type="PROSITE" id="PS00893">
    <property type="entry name" value="NUDIX_BOX"/>
    <property type="match status" value="1"/>
</dbReference>
<dbReference type="CDD" id="cd03425">
    <property type="entry name" value="NUDIX_MutT_NudA_like"/>
    <property type="match status" value="1"/>
</dbReference>
<dbReference type="RefSeq" id="WP_348757623.1">
    <property type="nucleotide sequence ID" value="NZ_OZ026884.1"/>
</dbReference>
<dbReference type="CDD" id="cd00564">
    <property type="entry name" value="TMP_TenI"/>
    <property type="match status" value="1"/>
</dbReference>
<dbReference type="EMBL" id="OZ026884">
    <property type="protein sequence ID" value="CAL1241092.1"/>
    <property type="molecule type" value="Genomic_DNA"/>
</dbReference>
<evidence type="ECO:0000256" key="6">
    <source>
        <dbReference type="ARBA" id="ARBA00022763"/>
    </source>
</evidence>
<dbReference type="PANTHER" id="PTHR47707">
    <property type="entry name" value="8-OXO-DGTP DIPHOSPHATASE"/>
    <property type="match status" value="1"/>
</dbReference>
<dbReference type="PANTHER" id="PTHR47707:SF1">
    <property type="entry name" value="NUDIX HYDROLASE FAMILY PROTEIN"/>
    <property type="match status" value="1"/>
</dbReference>
<dbReference type="InterPro" id="IPR000086">
    <property type="entry name" value="NUDIX_hydrolase_dom"/>
</dbReference>
<evidence type="ECO:0000313" key="19">
    <source>
        <dbReference type="Proteomes" id="UP001497493"/>
    </source>
</evidence>
<evidence type="ECO:0000256" key="15">
    <source>
        <dbReference type="ARBA" id="ARBA00041979"/>
    </source>
</evidence>
<evidence type="ECO:0000256" key="13">
    <source>
        <dbReference type="ARBA" id="ARBA00040794"/>
    </source>
</evidence>
<dbReference type="InterPro" id="IPR022998">
    <property type="entry name" value="ThiamineP_synth_TenI"/>
</dbReference>
<dbReference type="InterPro" id="IPR047127">
    <property type="entry name" value="MutT-like"/>
</dbReference>
<keyword evidence="8" id="KW-0460">Magnesium</keyword>
<dbReference type="Proteomes" id="UP001497493">
    <property type="component" value="Chromosome"/>
</dbReference>
<reference evidence="18 19" key="1">
    <citation type="submission" date="2024-04" db="EMBL/GenBank/DDBJ databases">
        <authorList>
            <person name="Cremers G."/>
        </authorList>
    </citation>
    <scope>NUCLEOTIDE SEQUENCE [LARGE SCALE GENOMIC DNA]</scope>
    <source>
        <strain evidence="18">MeCH1-AG</strain>
    </source>
</reference>
<evidence type="ECO:0000256" key="3">
    <source>
        <dbReference type="ARBA" id="ARBA00022457"/>
    </source>
</evidence>
<dbReference type="NCBIfam" id="NF006530">
    <property type="entry name" value="PRK08999.1"/>
    <property type="match status" value="1"/>
</dbReference>
<evidence type="ECO:0000256" key="10">
    <source>
        <dbReference type="ARBA" id="ARBA00035861"/>
    </source>
</evidence>
<evidence type="ECO:0000256" key="12">
    <source>
        <dbReference type="ARBA" id="ARBA00038905"/>
    </source>
</evidence>
<accession>A0ABP1CA76</accession>
<comment type="similarity">
    <text evidence="2">Belongs to the Nudix hydrolase family.</text>
</comment>
<comment type="catalytic activity">
    <reaction evidence="11">
        <text>8-oxo-GTP + H2O = 8-oxo-GMP + diphosphate + H(+)</text>
        <dbReference type="Rhea" id="RHEA:67616"/>
        <dbReference type="ChEBI" id="CHEBI:15377"/>
        <dbReference type="ChEBI" id="CHEBI:15378"/>
        <dbReference type="ChEBI" id="CHEBI:33019"/>
        <dbReference type="ChEBI" id="CHEBI:143553"/>
        <dbReference type="ChEBI" id="CHEBI:145694"/>
    </reaction>
</comment>
<dbReference type="GO" id="GO:0016787">
    <property type="term" value="F:hydrolase activity"/>
    <property type="evidence" value="ECO:0007669"/>
    <property type="project" value="UniProtKB-KW"/>
</dbReference>
<dbReference type="Gene3D" id="3.20.20.70">
    <property type="entry name" value="Aldolase class I"/>
    <property type="match status" value="1"/>
</dbReference>
<dbReference type="PROSITE" id="PS51462">
    <property type="entry name" value="NUDIX"/>
    <property type="match status" value="1"/>
</dbReference>
<keyword evidence="4" id="KW-0235">DNA replication</keyword>
<evidence type="ECO:0000313" key="18">
    <source>
        <dbReference type="EMBL" id="CAL1241092.1"/>
    </source>
</evidence>
<keyword evidence="9" id="KW-0234">DNA repair</keyword>
<gene>
    <name evidence="18" type="ORF">MECH1_V1_2316</name>
</gene>
<dbReference type="Pfam" id="PF02581">
    <property type="entry name" value="TMP-TENI"/>
    <property type="match status" value="1"/>
</dbReference>
<evidence type="ECO:0000256" key="9">
    <source>
        <dbReference type="ARBA" id="ARBA00023204"/>
    </source>
</evidence>
<evidence type="ECO:0000259" key="17">
    <source>
        <dbReference type="PROSITE" id="PS51462"/>
    </source>
</evidence>
<evidence type="ECO:0000256" key="8">
    <source>
        <dbReference type="ARBA" id="ARBA00022842"/>
    </source>
</evidence>
<evidence type="ECO:0000256" key="2">
    <source>
        <dbReference type="ARBA" id="ARBA00005582"/>
    </source>
</evidence>
<dbReference type="SUPFAM" id="SSF55811">
    <property type="entry name" value="Nudix"/>
    <property type="match status" value="1"/>
</dbReference>
<evidence type="ECO:0000256" key="7">
    <source>
        <dbReference type="ARBA" id="ARBA00022801"/>
    </source>
</evidence>
<dbReference type="InterPro" id="IPR029119">
    <property type="entry name" value="MutY_C"/>
</dbReference>
<keyword evidence="6" id="KW-0227">DNA damage</keyword>
<comment type="catalytic activity">
    <reaction evidence="10">
        <text>8-oxo-dGTP + H2O = 8-oxo-dGMP + diphosphate + H(+)</text>
        <dbReference type="Rhea" id="RHEA:31575"/>
        <dbReference type="ChEBI" id="CHEBI:15377"/>
        <dbReference type="ChEBI" id="CHEBI:15378"/>
        <dbReference type="ChEBI" id="CHEBI:33019"/>
        <dbReference type="ChEBI" id="CHEBI:63224"/>
        <dbReference type="ChEBI" id="CHEBI:77896"/>
        <dbReference type="EC" id="3.6.1.55"/>
    </reaction>
</comment>
<keyword evidence="7 18" id="KW-0378">Hydrolase</keyword>
<dbReference type="InterPro" id="IPR003561">
    <property type="entry name" value="Mutator_MutT"/>
</dbReference>
<keyword evidence="19" id="KW-1185">Reference proteome</keyword>
<dbReference type="InterPro" id="IPR015797">
    <property type="entry name" value="NUDIX_hydrolase-like_dom_sf"/>
</dbReference>